<keyword evidence="11" id="KW-1185">Reference proteome</keyword>
<dbReference type="GO" id="GO:0007265">
    <property type="term" value="P:Ras protein signal transduction"/>
    <property type="evidence" value="ECO:0007669"/>
    <property type="project" value="TreeGrafter"/>
</dbReference>
<feature type="compositionally biased region" description="Polar residues" evidence="6">
    <location>
        <begin position="1305"/>
        <end position="1321"/>
    </location>
</feature>
<feature type="domain" description="Ras-GEF" evidence="8">
    <location>
        <begin position="1061"/>
        <end position="1298"/>
    </location>
</feature>
<keyword evidence="3 4" id="KW-0344">Guanine-nucleotide releasing factor</keyword>
<dbReference type="PROSITE" id="PS50212">
    <property type="entry name" value="RASGEF_NTER"/>
    <property type="match status" value="1"/>
</dbReference>
<dbReference type="InterPro" id="IPR023578">
    <property type="entry name" value="Ras_GEF_dom_sf"/>
</dbReference>
<evidence type="ECO:0000256" key="5">
    <source>
        <dbReference type="PROSITE-ProRule" id="PRU00192"/>
    </source>
</evidence>
<feature type="domain" description="SH3" evidence="7">
    <location>
        <begin position="21"/>
        <end position="83"/>
    </location>
</feature>
<evidence type="ECO:0000256" key="3">
    <source>
        <dbReference type="ARBA" id="ARBA00022658"/>
    </source>
</evidence>
<dbReference type="SMART" id="SM00229">
    <property type="entry name" value="RasGEFN"/>
    <property type="match status" value="1"/>
</dbReference>
<dbReference type="CDD" id="cd11883">
    <property type="entry name" value="SH3_Sdc25"/>
    <property type="match status" value="1"/>
</dbReference>
<dbReference type="GO" id="GO:0051301">
    <property type="term" value="P:cell division"/>
    <property type="evidence" value="ECO:0007669"/>
    <property type="project" value="UniProtKB-KW"/>
</dbReference>
<dbReference type="SUPFAM" id="SSF50044">
    <property type="entry name" value="SH3-domain"/>
    <property type="match status" value="1"/>
</dbReference>
<gene>
    <name evidence="10" type="primary">MPUL0A08350</name>
    <name evidence="10" type="ORF">METSCH_A08350</name>
</gene>
<dbReference type="Gene3D" id="1.10.840.10">
    <property type="entry name" value="Ras guanine-nucleotide exchange factors catalytic domain"/>
    <property type="match status" value="1"/>
</dbReference>
<dbReference type="PANTHER" id="PTHR23113:SF368">
    <property type="entry name" value="CELL DIVISION CONTROL PROTEIN 25"/>
    <property type="match status" value="1"/>
</dbReference>
<dbReference type="Pfam" id="PF00618">
    <property type="entry name" value="RasGEF_N"/>
    <property type="match status" value="1"/>
</dbReference>
<evidence type="ECO:0000256" key="1">
    <source>
        <dbReference type="ARBA" id="ARBA00022443"/>
    </source>
</evidence>
<dbReference type="Pfam" id="PF00617">
    <property type="entry name" value="RasGEF"/>
    <property type="match status" value="1"/>
</dbReference>
<evidence type="ECO:0000313" key="10">
    <source>
        <dbReference type="EMBL" id="QBM86199.1"/>
    </source>
</evidence>
<keyword evidence="2" id="KW-0132">Cell division</keyword>
<accession>A0A4P6XHW2</accession>
<keyword evidence="1 5" id="KW-0728">SH3 domain</keyword>
<organism evidence="10 11">
    <name type="scientific">Metschnikowia aff. pulcherrima</name>
    <dbReference type="NCBI Taxonomy" id="2163413"/>
    <lineage>
        <taxon>Eukaryota</taxon>
        <taxon>Fungi</taxon>
        <taxon>Dikarya</taxon>
        <taxon>Ascomycota</taxon>
        <taxon>Saccharomycotina</taxon>
        <taxon>Pichiomycetes</taxon>
        <taxon>Metschnikowiaceae</taxon>
        <taxon>Metschnikowia</taxon>
    </lineage>
</organism>
<dbReference type="CDD" id="cd06224">
    <property type="entry name" value="REM"/>
    <property type="match status" value="1"/>
</dbReference>
<dbReference type="InterPro" id="IPR000651">
    <property type="entry name" value="Ras-like_Gua-exchang_fac_N"/>
</dbReference>
<proteinExistence type="predicted"/>
<dbReference type="EMBL" id="CP034456">
    <property type="protein sequence ID" value="QBM86199.1"/>
    <property type="molecule type" value="Genomic_DNA"/>
</dbReference>
<dbReference type="PANTHER" id="PTHR23113">
    <property type="entry name" value="GUANINE NUCLEOTIDE EXCHANGE FACTOR"/>
    <property type="match status" value="1"/>
</dbReference>
<dbReference type="InterPro" id="IPR019804">
    <property type="entry name" value="Ras_G-nucl-exch_fac_CS"/>
</dbReference>
<dbReference type="InterPro" id="IPR001895">
    <property type="entry name" value="RASGEF_cat_dom"/>
</dbReference>
<dbReference type="PROSITE" id="PS50009">
    <property type="entry name" value="RASGEF_CAT"/>
    <property type="match status" value="1"/>
</dbReference>
<dbReference type="SMART" id="SM00147">
    <property type="entry name" value="RasGEF"/>
    <property type="match status" value="1"/>
</dbReference>
<dbReference type="Pfam" id="PF00018">
    <property type="entry name" value="SH3_1"/>
    <property type="match status" value="1"/>
</dbReference>
<name>A0A4P6XHW2_9ASCO</name>
<dbReference type="GO" id="GO:0005886">
    <property type="term" value="C:plasma membrane"/>
    <property type="evidence" value="ECO:0007669"/>
    <property type="project" value="TreeGrafter"/>
</dbReference>
<evidence type="ECO:0000256" key="6">
    <source>
        <dbReference type="SAM" id="MobiDB-lite"/>
    </source>
</evidence>
<dbReference type="InterPro" id="IPR036028">
    <property type="entry name" value="SH3-like_dom_sf"/>
</dbReference>
<dbReference type="Gene3D" id="1.20.870.10">
    <property type="entry name" value="Son of sevenless (SoS) protein Chain: S domain 1"/>
    <property type="match status" value="1"/>
</dbReference>
<dbReference type="Gene3D" id="2.30.30.40">
    <property type="entry name" value="SH3 Domains"/>
    <property type="match status" value="1"/>
</dbReference>
<feature type="region of interest" description="Disordered" evidence="6">
    <location>
        <begin position="467"/>
        <end position="494"/>
    </location>
</feature>
<evidence type="ECO:0000259" key="7">
    <source>
        <dbReference type="PROSITE" id="PS50002"/>
    </source>
</evidence>
<evidence type="ECO:0000259" key="9">
    <source>
        <dbReference type="PROSITE" id="PS50212"/>
    </source>
</evidence>
<feature type="region of interest" description="Disordered" evidence="6">
    <location>
        <begin position="1300"/>
        <end position="1321"/>
    </location>
</feature>
<dbReference type="PRINTS" id="PR00452">
    <property type="entry name" value="SH3DOMAIN"/>
</dbReference>
<evidence type="ECO:0000259" key="8">
    <source>
        <dbReference type="PROSITE" id="PS50009"/>
    </source>
</evidence>
<dbReference type="Proteomes" id="UP000292447">
    <property type="component" value="Chromosome I"/>
</dbReference>
<keyword evidence="2" id="KW-0131">Cell cycle</keyword>
<feature type="domain" description="N-terminal Ras-GEF" evidence="9">
    <location>
        <begin position="894"/>
        <end position="1025"/>
    </location>
</feature>
<dbReference type="SUPFAM" id="SSF48366">
    <property type="entry name" value="Ras GEF"/>
    <property type="match status" value="1"/>
</dbReference>
<reference evidence="11" key="1">
    <citation type="submission" date="2019-03" db="EMBL/GenBank/DDBJ databases">
        <title>Snf2 controls pulcherriminic acid biosynthesis and connects pigmentation and antifungal activity of the yeast Metschnikowia pulcherrima.</title>
        <authorList>
            <person name="Gore-Lloyd D."/>
            <person name="Sumann I."/>
            <person name="Brachmann A.O."/>
            <person name="Schneeberger K."/>
            <person name="Ortiz-Merino R.A."/>
            <person name="Moreno-Beltran M."/>
            <person name="Schlaefli M."/>
            <person name="Kirner P."/>
            <person name="Santos Kron A."/>
            <person name="Wolfe K.H."/>
            <person name="Piel J."/>
            <person name="Ahrens C.H."/>
            <person name="Henk D."/>
            <person name="Freimoser F.M."/>
        </authorList>
    </citation>
    <scope>NUCLEOTIDE SEQUENCE [LARGE SCALE GENOMIC DNA]</scope>
    <source>
        <strain evidence="11">APC 1.2</strain>
    </source>
</reference>
<evidence type="ECO:0000313" key="11">
    <source>
        <dbReference type="Proteomes" id="UP000292447"/>
    </source>
</evidence>
<dbReference type="CDD" id="cd00155">
    <property type="entry name" value="RasGEF"/>
    <property type="match status" value="1"/>
</dbReference>
<dbReference type="InterPro" id="IPR008937">
    <property type="entry name" value="Ras-like_GEF"/>
</dbReference>
<sequence>MDTETDSPHHIGTAADDGRITCLDTVIALYDFPGTQPSHLPLELGDTLYVLAKNDSGWWDGVPAGNPSTRGWFPANYVRLVNYVQPVLHRLQSNKELELLTAANTAANVLIPLFTSLLQKNLGDARDLAANTPRKNSVVSFALSEGSAEAKTREKSALELNLDVKVDLLAHQASFALTLSYLGGSVGLSLALGSFSNILLPPEHAGIKFTPVEEAERVVSELKESEARNVLWIPRMTDTGDIVYFCEVLDMYCHTLPLTSMVSAVDYHKVCVEVPSKEATEDVSVEYKQYPTDFCGALAPIEMESSRLLSVGKSFDDSGKRDLSASTMSQSSAALYHHFLQPFFSTPGLFYSQFSDISHWTELRDQLNFLLDLTWRSLENLNKQLFTMHLLELTKTVLTMMSAARLTQADFVDTKLERLIRHRIRRVLQAFSQMYINSLLHLSMMHYSDGLVGEDYLSLGIHNLNKSTSTAPHDRPSTSSRGSDSTYIQKGPSSKESVLQTPLLSGEDSILLYLQQIENDIAMVRHKMNGLIDIFLKLSRDKKVNPRDYDSSDVSEDEGEDRFNILPQIYPRFISSEFNGGNWCNPFFTNSHKFLNLSGDHLKNKYHLKIIIDNSAYDRAQTYTEEIKKYTVESLAFLDPAKQHRYYNDALRNERNEQVLRVMYKYLHHASHLVDLLESFDFTVFYLVNKLSTTEVFGEVSEEQTRVRSADSSLTFEYPAVLEFFQGKQQLHDLLAKVIINMQALTLEDPDAFAAMKEEDFSYSRDAMRDPLEKLAMLLSKILLNQLQNKQDERITFDQDLALHGMLNESVAVCEILLSITKLLVEERETILNYATRVMHDNFNVELLLAERDNTSAGLKAEDSGGQYFGGNKKNDGTPWYLEGDEEYNLLLDMNGSIKGGTKEALVAHLTHHSTFDNAFNTVFMISFATMMSISDLLELLIQRFQIEAPEGLSYEEYLQWSQQKQNRIRLKVLNVMKLIVEHHWAESFNLNAVFLRWLHFLGQSEVQAFSITKKLVEDIQVLRTGGEINATPEPLPASEKAPAPLTKGFSLRKMRLLDIEYVELARQLTLREFKLYCSISKLACIHKVWGKRSGVNESIASIQNFIRSSNQLTNFVAYLILRKDDPRKRVKVIRYFVQVAEWCRQYNNFSSMTAIISALYSSPIHRLKKTWAFVTKDTMTRLQNMNKLMNSSRNFNEYRDMLKFIGAEPCVPFFGVYLSDLTFVYHGNPDQLLNRTRMVNFAKRAKTVEIVTGIDRFKQVHYNFHTVPDIQTFIDLWFDKCPTIDEQYQLSLNIEPREEKPRQASVTPSLKSNLAMTGFR</sequence>
<dbReference type="STRING" id="2163413.A0A4P6XHW2"/>
<dbReference type="GO" id="GO:0005085">
    <property type="term" value="F:guanyl-nucleotide exchange factor activity"/>
    <property type="evidence" value="ECO:0007669"/>
    <property type="project" value="UniProtKB-KW"/>
</dbReference>
<dbReference type="PROSITE" id="PS00720">
    <property type="entry name" value="RASGEF"/>
    <property type="match status" value="1"/>
</dbReference>
<evidence type="ECO:0000256" key="2">
    <source>
        <dbReference type="ARBA" id="ARBA00022618"/>
    </source>
</evidence>
<dbReference type="InterPro" id="IPR036964">
    <property type="entry name" value="RASGEF_cat_dom_sf"/>
</dbReference>
<dbReference type="SMART" id="SM00326">
    <property type="entry name" value="SH3"/>
    <property type="match status" value="1"/>
</dbReference>
<dbReference type="PROSITE" id="PS50002">
    <property type="entry name" value="SH3"/>
    <property type="match status" value="1"/>
</dbReference>
<protein>
    <submittedName>
        <fullName evidence="10">Son of sevenless</fullName>
    </submittedName>
</protein>
<evidence type="ECO:0000256" key="4">
    <source>
        <dbReference type="PROSITE-ProRule" id="PRU00168"/>
    </source>
</evidence>
<dbReference type="InterPro" id="IPR001452">
    <property type="entry name" value="SH3_domain"/>
</dbReference>